<keyword evidence="4" id="KW-0067">ATP-binding</keyword>
<gene>
    <name evidence="6" type="ORF">UT11_C0025G0002</name>
</gene>
<name>A0A0G0LBP1_9BACT</name>
<comment type="caution">
    <text evidence="6">The sequence shown here is derived from an EMBL/GenBank/DDBJ whole genome shotgun (WGS) entry which is preliminary data.</text>
</comment>
<accession>A0A0G0LBP1</accession>
<proteinExistence type="inferred from homology"/>
<evidence type="ECO:0000313" key="6">
    <source>
        <dbReference type="EMBL" id="KKQ89448.1"/>
    </source>
</evidence>
<dbReference type="Gene3D" id="3.40.50.300">
    <property type="entry name" value="P-loop containing nucleotide triphosphate hydrolases"/>
    <property type="match status" value="1"/>
</dbReference>
<dbReference type="PROSITE" id="PS50893">
    <property type="entry name" value="ABC_TRANSPORTER_2"/>
    <property type="match status" value="1"/>
</dbReference>
<dbReference type="SUPFAM" id="SSF52540">
    <property type="entry name" value="P-loop containing nucleoside triphosphate hydrolases"/>
    <property type="match status" value="1"/>
</dbReference>
<dbReference type="CDD" id="cd03230">
    <property type="entry name" value="ABC_DR_subfamily_A"/>
    <property type="match status" value="1"/>
</dbReference>
<evidence type="ECO:0000256" key="4">
    <source>
        <dbReference type="ARBA" id="ARBA00022840"/>
    </source>
</evidence>
<organism evidence="6 7">
    <name type="scientific">Berkelbacteria bacterium GW2011_GWA2_38_9</name>
    <dbReference type="NCBI Taxonomy" id="1618334"/>
    <lineage>
        <taxon>Bacteria</taxon>
        <taxon>Candidatus Berkelbacteria</taxon>
    </lineage>
</organism>
<keyword evidence="2" id="KW-0813">Transport</keyword>
<dbReference type="InterPro" id="IPR003439">
    <property type="entry name" value="ABC_transporter-like_ATP-bd"/>
</dbReference>
<dbReference type="AlphaFoldDB" id="A0A0G0LBP1"/>
<dbReference type="Proteomes" id="UP000033934">
    <property type="component" value="Unassembled WGS sequence"/>
</dbReference>
<evidence type="ECO:0000256" key="1">
    <source>
        <dbReference type="ARBA" id="ARBA00005417"/>
    </source>
</evidence>
<sequence>MTKNVIQITDLKKHFGPYIKAVDGVSFDVEEGEVFGFLGPNGAGKTTTIRCLMDFLRPTSGSVTIFGKDARACSVELKSEIGFLAAENSLYGSWTGNDHLKLQESIRGKSKILPDLISRLNFDPKIRVSHLSTGNKQKLALILALMNEPKLLILDEPTAGLDPLLQNVFYELLKEFRQKGTTILMSSHNLHEVEEICDRVGIIKKGKMVAVEKMNALRDKRLYRVTCRFAEKFAEKDFNLPDIDLIDKSAKKIVIKVRGNINPIMKKINKYTLENIEIVQGSVEDVFMEYYK</sequence>
<protein>
    <submittedName>
        <fullName evidence="6">Multidrug ABC transporter ATPase</fullName>
    </submittedName>
</protein>
<comment type="similarity">
    <text evidence="1">Belongs to the ABC transporter superfamily.</text>
</comment>
<dbReference type="EMBL" id="LBVO01000025">
    <property type="protein sequence ID" value="KKQ89448.1"/>
    <property type="molecule type" value="Genomic_DNA"/>
</dbReference>
<evidence type="ECO:0000259" key="5">
    <source>
        <dbReference type="PROSITE" id="PS50893"/>
    </source>
</evidence>
<reference evidence="6 7" key="1">
    <citation type="journal article" date="2015" name="Nature">
        <title>rRNA introns, odd ribosomes, and small enigmatic genomes across a large radiation of phyla.</title>
        <authorList>
            <person name="Brown C.T."/>
            <person name="Hug L.A."/>
            <person name="Thomas B.C."/>
            <person name="Sharon I."/>
            <person name="Castelle C.J."/>
            <person name="Singh A."/>
            <person name="Wilkins M.J."/>
            <person name="Williams K.H."/>
            <person name="Banfield J.F."/>
        </authorList>
    </citation>
    <scope>NUCLEOTIDE SEQUENCE [LARGE SCALE GENOMIC DNA]</scope>
</reference>
<feature type="domain" description="ABC transporter" evidence="5">
    <location>
        <begin position="6"/>
        <end position="230"/>
    </location>
</feature>
<evidence type="ECO:0000313" key="7">
    <source>
        <dbReference type="Proteomes" id="UP000033934"/>
    </source>
</evidence>
<keyword evidence="3" id="KW-0547">Nucleotide-binding</keyword>
<dbReference type="GO" id="GO:0016887">
    <property type="term" value="F:ATP hydrolysis activity"/>
    <property type="evidence" value="ECO:0007669"/>
    <property type="project" value="InterPro"/>
</dbReference>
<dbReference type="SMART" id="SM00382">
    <property type="entry name" value="AAA"/>
    <property type="match status" value="1"/>
</dbReference>
<dbReference type="Pfam" id="PF00005">
    <property type="entry name" value="ABC_tran"/>
    <property type="match status" value="1"/>
</dbReference>
<dbReference type="PANTHER" id="PTHR42711">
    <property type="entry name" value="ABC TRANSPORTER ATP-BINDING PROTEIN"/>
    <property type="match status" value="1"/>
</dbReference>
<evidence type="ECO:0000256" key="3">
    <source>
        <dbReference type="ARBA" id="ARBA00022741"/>
    </source>
</evidence>
<dbReference type="InterPro" id="IPR003593">
    <property type="entry name" value="AAA+_ATPase"/>
</dbReference>
<dbReference type="InterPro" id="IPR027417">
    <property type="entry name" value="P-loop_NTPase"/>
</dbReference>
<dbReference type="PATRIC" id="fig|1618334.3.peg.414"/>
<evidence type="ECO:0000256" key="2">
    <source>
        <dbReference type="ARBA" id="ARBA00022448"/>
    </source>
</evidence>
<dbReference type="InterPro" id="IPR050763">
    <property type="entry name" value="ABC_transporter_ATP-binding"/>
</dbReference>
<dbReference type="GO" id="GO:0005524">
    <property type="term" value="F:ATP binding"/>
    <property type="evidence" value="ECO:0007669"/>
    <property type="project" value="UniProtKB-KW"/>
</dbReference>
<dbReference type="PANTHER" id="PTHR42711:SF5">
    <property type="entry name" value="ABC TRANSPORTER ATP-BINDING PROTEIN NATA"/>
    <property type="match status" value="1"/>
</dbReference>